<comment type="caution">
    <text evidence="10">The sequence shown here is derived from an EMBL/GenBank/DDBJ whole genome shotgun (WGS) entry which is preliminary data.</text>
</comment>
<evidence type="ECO:0000256" key="8">
    <source>
        <dbReference type="ARBA" id="ARBA00037278"/>
    </source>
</evidence>
<evidence type="ECO:0000313" key="11">
    <source>
        <dbReference type="Proteomes" id="UP001225761"/>
    </source>
</evidence>
<comment type="function">
    <text evidence="8">Pectinolytic enzyme involved in the degradation of xylogalacturonan (xga), a galacturonan backbone heavily substituted with xylose, and which is one important component of the hairy regions of pectin. Activity requires a galacturonic acid backbone substituted with xylose.</text>
</comment>
<dbReference type="SUPFAM" id="SSF51126">
    <property type="entry name" value="Pectin lyase-like"/>
    <property type="match status" value="1"/>
</dbReference>
<organism evidence="10 11">
    <name type="scientific">Flectobacillus rivi</name>
    <dbReference type="NCBI Taxonomy" id="2984209"/>
    <lineage>
        <taxon>Bacteria</taxon>
        <taxon>Pseudomonadati</taxon>
        <taxon>Bacteroidota</taxon>
        <taxon>Cytophagia</taxon>
        <taxon>Cytophagales</taxon>
        <taxon>Flectobacillaceae</taxon>
        <taxon>Flectobacillus</taxon>
    </lineage>
</organism>
<accession>A0ABT6Z1T5</accession>
<dbReference type="InterPro" id="IPR012334">
    <property type="entry name" value="Pectin_lyas_fold"/>
</dbReference>
<evidence type="ECO:0000256" key="7">
    <source>
        <dbReference type="ARBA" id="ARBA00023326"/>
    </source>
</evidence>
<keyword evidence="7" id="KW-0624">Polysaccharide degradation</keyword>
<gene>
    <name evidence="10" type="ORF">QM481_11045</name>
</gene>
<dbReference type="Gene3D" id="2.160.20.10">
    <property type="entry name" value="Single-stranded right-handed beta-helix, Pectin lyase-like"/>
    <property type="match status" value="1"/>
</dbReference>
<evidence type="ECO:0000256" key="5">
    <source>
        <dbReference type="ARBA" id="ARBA00023277"/>
    </source>
</evidence>
<evidence type="ECO:0000256" key="2">
    <source>
        <dbReference type="ARBA" id="ARBA00022737"/>
    </source>
</evidence>
<dbReference type="PANTHER" id="PTHR31736:SF9">
    <property type="entry name" value="ENDO-XYLOGALACTURONAN HYDROLASE A-RELATED"/>
    <property type="match status" value="1"/>
</dbReference>
<keyword evidence="4" id="KW-0325">Glycoprotein</keyword>
<keyword evidence="2" id="KW-0677">Repeat</keyword>
<evidence type="ECO:0000256" key="3">
    <source>
        <dbReference type="ARBA" id="ARBA00022801"/>
    </source>
</evidence>
<evidence type="ECO:0000256" key="9">
    <source>
        <dbReference type="RuleBase" id="RU361169"/>
    </source>
</evidence>
<keyword evidence="3 9" id="KW-0378">Hydrolase</keyword>
<dbReference type="EMBL" id="JASHIE010000006">
    <property type="protein sequence ID" value="MDI9875063.1"/>
    <property type="molecule type" value="Genomic_DNA"/>
</dbReference>
<comment type="similarity">
    <text evidence="1 9">Belongs to the glycosyl hydrolase 28 family.</text>
</comment>
<protein>
    <submittedName>
        <fullName evidence="10">Glycosyl hydrolase family 28 protein</fullName>
    </submittedName>
</protein>
<evidence type="ECO:0000313" key="10">
    <source>
        <dbReference type="EMBL" id="MDI9875063.1"/>
    </source>
</evidence>
<name>A0ABT6Z1T5_9BACT</name>
<keyword evidence="6 9" id="KW-0326">Glycosidase</keyword>
<dbReference type="InterPro" id="IPR011050">
    <property type="entry name" value="Pectin_lyase_fold/virulence"/>
</dbReference>
<dbReference type="RefSeq" id="WP_283381812.1">
    <property type="nucleotide sequence ID" value="NZ_JASHIE010000006.1"/>
</dbReference>
<dbReference type="InterPro" id="IPR000743">
    <property type="entry name" value="Glyco_hydro_28"/>
</dbReference>
<sequence length="475" mass="53918">MHYILLAKQRLLGIFTLGWFLLSQTLSAQISIYSVPKALYYGAHNDDFTVRVRSKGGQWQDLYEYKVKVDADNVQEASMVYFDFEKEVEVAVTKNNGNIQTLNIRPKPKGLNYKLVNNTIFFHLNSPANLSLEINGDKLHNLHIFAGNLLKDIPQSTDKNVLYFGPGLHNPTDSLRKGFVIPSNTKVYIDGGAVLKGKLICDKVENVKIFGRGIIDNPHRGLEITFSKNIEIEGIIFRNPDHYTILGGQSKGIRIKNIKSFSCRGWSDGIDLMSCSDVNIDGIFMRNSDDCIAIYGHRWDYFGSAKNYTITNATLWADVAHPINIGIHGDTSYAGDTIENIHFKNIHILEQDEDDPDYEGCMAITDGDFNLVRNISFENIYVDDYQEGQLLNLRVVYNAKYNTGVGRGIENISFKNVFYNGTNLKPSILEGYDKDHLVKNVIFQNIYINKVKLDQKRFKQEIIQGKYTQGVLLKE</sequence>
<evidence type="ECO:0000256" key="1">
    <source>
        <dbReference type="ARBA" id="ARBA00008834"/>
    </source>
</evidence>
<evidence type="ECO:0000256" key="4">
    <source>
        <dbReference type="ARBA" id="ARBA00023180"/>
    </source>
</evidence>
<keyword evidence="11" id="KW-1185">Reference proteome</keyword>
<dbReference type="Pfam" id="PF00295">
    <property type="entry name" value="Glyco_hydro_28"/>
    <property type="match status" value="1"/>
</dbReference>
<dbReference type="GO" id="GO:0016787">
    <property type="term" value="F:hydrolase activity"/>
    <property type="evidence" value="ECO:0007669"/>
    <property type="project" value="UniProtKB-KW"/>
</dbReference>
<dbReference type="PANTHER" id="PTHR31736">
    <property type="match status" value="1"/>
</dbReference>
<reference evidence="10 11" key="1">
    <citation type="submission" date="2023-05" db="EMBL/GenBank/DDBJ databases">
        <title>Novel species of genus Flectobacillus isolated from stream in China.</title>
        <authorList>
            <person name="Lu H."/>
        </authorList>
    </citation>
    <scope>NUCLEOTIDE SEQUENCE [LARGE SCALE GENOMIC DNA]</scope>
    <source>
        <strain evidence="10 11">LFS242W</strain>
    </source>
</reference>
<evidence type="ECO:0000256" key="6">
    <source>
        <dbReference type="ARBA" id="ARBA00023295"/>
    </source>
</evidence>
<proteinExistence type="inferred from homology"/>
<keyword evidence="5" id="KW-0119">Carbohydrate metabolism</keyword>
<dbReference type="Proteomes" id="UP001225761">
    <property type="component" value="Unassembled WGS sequence"/>
</dbReference>